<reference evidence="1 2" key="1">
    <citation type="submission" date="2015-03" db="EMBL/GenBank/DDBJ databases">
        <title>Draft genome of the nematode, Opisthorchis viverrini.</title>
        <authorList>
            <person name="Mitreva M."/>
        </authorList>
    </citation>
    <scope>NUCLEOTIDE SEQUENCE [LARGE SCALE GENOMIC DNA]</scope>
    <source>
        <strain evidence="1">Khon Kaen</strain>
    </source>
</reference>
<protein>
    <submittedName>
        <fullName evidence="1">Uncharacterized protein</fullName>
    </submittedName>
</protein>
<evidence type="ECO:0000313" key="1">
    <source>
        <dbReference type="EMBL" id="OON15725.1"/>
    </source>
</evidence>
<gene>
    <name evidence="1" type="ORF">X801_08468</name>
</gene>
<organism evidence="1 2">
    <name type="scientific">Opisthorchis viverrini</name>
    <name type="common">Southeast Asian liver fluke</name>
    <dbReference type="NCBI Taxonomy" id="6198"/>
    <lineage>
        <taxon>Eukaryota</taxon>
        <taxon>Metazoa</taxon>
        <taxon>Spiralia</taxon>
        <taxon>Lophotrochozoa</taxon>
        <taxon>Platyhelminthes</taxon>
        <taxon>Trematoda</taxon>
        <taxon>Digenea</taxon>
        <taxon>Opisthorchiida</taxon>
        <taxon>Opisthorchiata</taxon>
        <taxon>Opisthorchiidae</taxon>
        <taxon>Opisthorchis</taxon>
    </lineage>
</organism>
<accession>A0A1S8WMS9</accession>
<keyword evidence="2" id="KW-1185">Reference proteome</keyword>
<proteinExistence type="predicted"/>
<dbReference type="Proteomes" id="UP000243686">
    <property type="component" value="Unassembled WGS sequence"/>
</dbReference>
<feature type="non-terminal residue" evidence="1">
    <location>
        <position position="172"/>
    </location>
</feature>
<dbReference type="AlphaFoldDB" id="A0A1S8WMS9"/>
<name>A0A1S8WMS9_OPIVI</name>
<sequence>MGDAPAVLLEKKFCRGYYKFFQQIKTWNKELAEAAKNTGAEECAGKISVDGLILFAHDPNFDFVEHWFQQHTTYTYGRFPTENYADNFMYTQYGQPRGKSAVMNISASPISWEREVQQICTFQCACIHRREIYKPTILMQLRRQRRNKKTVLISQRPTLIFPFSMEDFTTPE</sequence>
<evidence type="ECO:0000313" key="2">
    <source>
        <dbReference type="Proteomes" id="UP000243686"/>
    </source>
</evidence>
<dbReference type="EMBL" id="KV902943">
    <property type="protein sequence ID" value="OON15725.1"/>
    <property type="molecule type" value="Genomic_DNA"/>
</dbReference>